<feature type="chain" id="PRO_5044578121" description="4Fe-4S ferredoxin-type domain-containing protein" evidence="1">
    <location>
        <begin position="33"/>
        <end position="113"/>
    </location>
</feature>
<proteinExistence type="predicted"/>
<feature type="signal peptide" evidence="1">
    <location>
        <begin position="1"/>
        <end position="32"/>
    </location>
</feature>
<sequence>MRTFSQTRAGVRAVIAATTAAAIFAFAGMAAAQNQAGTTTVNSPRSCSSSSVGHCLGCSISCPASRIAICRAGNSHPQFGCTVIPSCVCEKPDDKVAFLRPAPRLFSPAPAAR</sequence>
<organism evidence="3 4">
    <name type="scientific">Caulobacter flavus</name>
    <dbReference type="NCBI Taxonomy" id="1679497"/>
    <lineage>
        <taxon>Bacteria</taxon>
        <taxon>Pseudomonadati</taxon>
        <taxon>Pseudomonadota</taxon>
        <taxon>Alphaproteobacteria</taxon>
        <taxon>Caulobacterales</taxon>
        <taxon>Caulobacteraceae</taxon>
        <taxon>Caulobacter</taxon>
    </lineage>
</organism>
<keyword evidence="5" id="KW-1185">Reference proteome</keyword>
<dbReference type="Proteomes" id="UP000234483">
    <property type="component" value="Unassembled WGS sequence"/>
</dbReference>
<gene>
    <name evidence="2" type="ORF">C1707_03105</name>
    <name evidence="3" type="ORF">CFHF_03070</name>
</gene>
<evidence type="ECO:0000313" key="5">
    <source>
        <dbReference type="Proteomes" id="UP000281192"/>
    </source>
</evidence>
<evidence type="ECO:0000313" key="2">
    <source>
        <dbReference type="EMBL" id="AYV45315.1"/>
    </source>
</evidence>
<dbReference type="KEGG" id="cfh:C1707_03105"/>
<reference evidence="3 4" key="1">
    <citation type="submission" date="2017-12" db="EMBL/GenBank/DDBJ databases">
        <title>The genome sequence of Caulobacter flavus CGMCC1 15093.</title>
        <authorList>
            <person name="Gao J."/>
            <person name="Mao X."/>
            <person name="Sun J."/>
        </authorList>
    </citation>
    <scope>NUCLEOTIDE SEQUENCE [LARGE SCALE GENOMIC DNA]</scope>
    <source>
        <strain evidence="3 4">CGMCC1 15093</strain>
    </source>
</reference>
<dbReference type="AlphaFoldDB" id="A0A2N5CZ18"/>
<reference evidence="2 5" key="2">
    <citation type="submission" date="2018-01" db="EMBL/GenBank/DDBJ databases">
        <title>Complete genome sequence of Caulobacter flavus RHGG3.</title>
        <authorList>
            <person name="Yang E."/>
        </authorList>
    </citation>
    <scope>NUCLEOTIDE SEQUENCE [LARGE SCALE GENOMIC DNA]</scope>
    <source>
        <strain evidence="2 5">RHGG3</strain>
    </source>
</reference>
<protein>
    <recommendedName>
        <fullName evidence="6">4Fe-4S ferredoxin-type domain-containing protein</fullName>
    </recommendedName>
</protein>
<name>A0A2N5CZ18_9CAUL</name>
<dbReference type="RefSeq" id="WP_101711564.1">
    <property type="nucleotide sequence ID" value="NZ_CP026100.1"/>
</dbReference>
<accession>A0A2N5CZ18</accession>
<evidence type="ECO:0000313" key="4">
    <source>
        <dbReference type="Proteomes" id="UP000234483"/>
    </source>
</evidence>
<evidence type="ECO:0000313" key="3">
    <source>
        <dbReference type="EMBL" id="PLR19006.1"/>
    </source>
</evidence>
<dbReference type="EMBL" id="PJRQ01000008">
    <property type="protein sequence ID" value="PLR19006.1"/>
    <property type="molecule type" value="Genomic_DNA"/>
</dbReference>
<evidence type="ECO:0000256" key="1">
    <source>
        <dbReference type="SAM" id="SignalP"/>
    </source>
</evidence>
<dbReference type="EMBL" id="CP026100">
    <property type="protein sequence ID" value="AYV45315.1"/>
    <property type="molecule type" value="Genomic_DNA"/>
</dbReference>
<dbReference type="Proteomes" id="UP000281192">
    <property type="component" value="Chromosome"/>
</dbReference>
<keyword evidence="1" id="KW-0732">Signal</keyword>
<evidence type="ECO:0008006" key="6">
    <source>
        <dbReference type="Google" id="ProtNLM"/>
    </source>
</evidence>